<comment type="caution">
    <text evidence="1">The sequence shown here is derived from an EMBL/GenBank/DDBJ whole genome shotgun (WGS) entry which is preliminary data.</text>
</comment>
<evidence type="ECO:0000313" key="1">
    <source>
        <dbReference type="EMBL" id="MFC3886439.1"/>
    </source>
</evidence>
<gene>
    <name evidence="1" type="ORF">ACFOU2_24285</name>
</gene>
<dbReference type="Gene3D" id="3.30.2030.10">
    <property type="entry name" value="YwmB-like"/>
    <property type="match status" value="1"/>
</dbReference>
<protein>
    <submittedName>
        <fullName evidence="1">YwmB family TATA-box binding protein</fullName>
    </submittedName>
</protein>
<dbReference type="Proteomes" id="UP001595752">
    <property type="component" value="Unassembled WGS sequence"/>
</dbReference>
<dbReference type="EMBL" id="JBHRZT010000073">
    <property type="protein sequence ID" value="MFC3886439.1"/>
    <property type="molecule type" value="Genomic_DNA"/>
</dbReference>
<dbReference type="InterPro" id="IPR036209">
    <property type="entry name" value="YwmB-like_sf"/>
</dbReference>
<dbReference type="Gene3D" id="3.30.360.40">
    <property type="entry name" value="YwmB-like"/>
    <property type="match status" value="1"/>
</dbReference>
<sequence>MSKKISVFLAIFFLAFFIYYGNYVTVATKEEPALPQIINILKDQPVQINEWSLYAREALSTIKDKKSFEAKFLELKETFPSFDWEIKGERETWRATGTSQHQDSSLKEEIELVWTLKNERAYTYLLYSVKGDKWEDKQAHEYVETYDKHYHKLFTFNPIIFSCVKGQFNDKIESVLSLKVRQLLDEFQAVPTESLIEESFVSVSAYTEMWKEALPTRQHRMNLQIGLRETGMGGKTTFVVGTPIITSEY</sequence>
<proteinExistence type="predicted"/>
<dbReference type="InterPro" id="IPR014794">
    <property type="entry name" value="DUF1779"/>
</dbReference>
<dbReference type="Pfam" id="PF08680">
    <property type="entry name" value="DUF1779"/>
    <property type="match status" value="1"/>
</dbReference>
<dbReference type="RefSeq" id="WP_377918861.1">
    <property type="nucleotide sequence ID" value="NZ_JBHRZT010000073.1"/>
</dbReference>
<keyword evidence="2" id="KW-1185">Reference proteome</keyword>
<accession>A0ABV8BBG2</accession>
<organism evidence="1 2">
    <name type="scientific">Bacillus songklensis</name>
    <dbReference type="NCBI Taxonomy" id="1069116"/>
    <lineage>
        <taxon>Bacteria</taxon>
        <taxon>Bacillati</taxon>
        <taxon>Bacillota</taxon>
        <taxon>Bacilli</taxon>
        <taxon>Bacillales</taxon>
        <taxon>Bacillaceae</taxon>
        <taxon>Bacillus</taxon>
    </lineage>
</organism>
<evidence type="ECO:0000313" key="2">
    <source>
        <dbReference type="Proteomes" id="UP001595752"/>
    </source>
</evidence>
<name>A0ABV8BBG2_9BACI</name>
<dbReference type="SUPFAM" id="SSF143842">
    <property type="entry name" value="YwmB-like"/>
    <property type="match status" value="1"/>
</dbReference>
<reference evidence="2" key="1">
    <citation type="journal article" date="2019" name="Int. J. Syst. Evol. Microbiol.">
        <title>The Global Catalogue of Microorganisms (GCM) 10K type strain sequencing project: providing services to taxonomists for standard genome sequencing and annotation.</title>
        <authorList>
            <consortium name="The Broad Institute Genomics Platform"/>
            <consortium name="The Broad Institute Genome Sequencing Center for Infectious Disease"/>
            <person name="Wu L."/>
            <person name="Ma J."/>
        </authorList>
    </citation>
    <scope>NUCLEOTIDE SEQUENCE [LARGE SCALE GENOMIC DNA]</scope>
    <source>
        <strain evidence="2">CCUG 61889</strain>
    </source>
</reference>